<organism evidence="3 4">
    <name type="scientific">Racocetra fulgida</name>
    <dbReference type="NCBI Taxonomy" id="60492"/>
    <lineage>
        <taxon>Eukaryota</taxon>
        <taxon>Fungi</taxon>
        <taxon>Fungi incertae sedis</taxon>
        <taxon>Mucoromycota</taxon>
        <taxon>Glomeromycotina</taxon>
        <taxon>Glomeromycetes</taxon>
        <taxon>Diversisporales</taxon>
        <taxon>Gigasporaceae</taxon>
        <taxon>Racocetra</taxon>
    </lineage>
</organism>
<feature type="non-terminal residue" evidence="3">
    <location>
        <position position="58"/>
    </location>
</feature>
<feature type="non-terminal residue" evidence="3">
    <location>
        <position position="1"/>
    </location>
</feature>
<sequence length="58" mass="6996">SHLRVEFERTENQMESQEKSEDVTNLANVITELLVRIETQNREIVEIKKQLTEYYEKI</sequence>
<feature type="coiled-coil region" evidence="1">
    <location>
        <begin position="30"/>
        <end position="57"/>
    </location>
</feature>
<comment type="caution">
    <text evidence="3">The sequence shown here is derived from an EMBL/GenBank/DDBJ whole genome shotgun (WGS) entry which is preliminary data.</text>
</comment>
<proteinExistence type="predicted"/>
<accession>A0A9N9PH80</accession>
<dbReference type="OrthoDB" id="2390767at2759"/>
<gene>
    <name evidence="3" type="ORF">RFULGI_LOCUS19239</name>
</gene>
<keyword evidence="1" id="KW-0175">Coiled coil</keyword>
<feature type="region of interest" description="Disordered" evidence="2">
    <location>
        <begin position="1"/>
        <end position="20"/>
    </location>
</feature>
<evidence type="ECO:0000256" key="1">
    <source>
        <dbReference type="SAM" id="Coils"/>
    </source>
</evidence>
<dbReference type="AlphaFoldDB" id="A0A9N9PH80"/>
<dbReference type="EMBL" id="CAJVPZ010092331">
    <property type="protein sequence ID" value="CAG8816119.1"/>
    <property type="molecule type" value="Genomic_DNA"/>
</dbReference>
<keyword evidence="4" id="KW-1185">Reference proteome</keyword>
<evidence type="ECO:0000313" key="3">
    <source>
        <dbReference type="EMBL" id="CAG8816119.1"/>
    </source>
</evidence>
<reference evidence="3" key="1">
    <citation type="submission" date="2021-06" db="EMBL/GenBank/DDBJ databases">
        <authorList>
            <person name="Kallberg Y."/>
            <person name="Tangrot J."/>
            <person name="Rosling A."/>
        </authorList>
    </citation>
    <scope>NUCLEOTIDE SEQUENCE</scope>
    <source>
        <strain evidence="3">IN212</strain>
    </source>
</reference>
<name>A0A9N9PH80_9GLOM</name>
<dbReference type="Proteomes" id="UP000789396">
    <property type="component" value="Unassembled WGS sequence"/>
</dbReference>
<evidence type="ECO:0000313" key="4">
    <source>
        <dbReference type="Proteomes" id="UP000789396"/>
    </source>
</evidence>
<protein>
    <submittedName>
        <fullName evidence="3">18038_t:CDS:1</fullName>
    </submittedName>
</protein>
<evidence type="ECO:0000256" key="2">
    <source>
        <dbReference type="SAM" id="MobiDB-lite"/>
    </source>
</evidence>